<keyword evidence="4" id="KW-0548">Nucleotidyltransferase</keyword>
<dbReference type="InterPro" id="IPR050238">
    <property type="entry name" value="DNA_Rep/Repair_Clamp_Loader"/>
</dbReference>
<dbReference type="GO" id="GO:0005524">
    <property type="term" value="F:ATP binding"/>
    <property type="evidence" value="ECO:0007669"/>
    <property type="project" value="UniProtKB-KW"/>
</dbReference>
<dbReference type="InterPro" id="IPR027417">
    <property type="entry name" value="P-loop_NTPase"/>
</dbReference>
<dbReference type="Gene3D" id="1.10.8.60">
    <property type="match status" value="1"/>
</dbReference>
<dbReference type="AlphaFoldDB" id="A0A644TQZ2"/>
<name>A0A644TQZ2_9ZZZZ</name>
<dbReference type="Pfam" id="PF13177">
    <property type="entry name" value="DNA_pol3_delta2"/>
    <property type="match status" value="1"/>
</dbReference>
<keyword evidence="3" id="KW-0808">Transferase</keyword>
<evidence type="ECO:0000256" key="7">
    <source>
        <dbReference type="ARBA" id="ARBA00022741"/>
    </source>
</evidence>
<dbReference type="GO" id="GO:0046872">
    <property type="term" value="F:metal ion binding"/>
    <property type="evidence" value="ECO:0007669"/>
    <property type="project" value="UniProtKB-KW"/>
</dbReference>
<dbReference type="InterPro" id="IPR012763">
    <property type="entry name" value="DNA_pol_III_sug/sutau_N"/>
</dbReference>
<dbReference type="GO" id="GO:0006261">
    <property type="term" value="P:DNA-templated DNA replication"/>
    <property type="evidence" value="ECO:0007669"/>
    <property type="project" value="TreeGrafter"/>
</dbReference>
<dbReference type="GO" id="GO:0003677">
    <property type="term" value="F:DNA binding"/>
    <property type="evidence" value="ECO:0007669"/>
    <property type="project" value="InterPro"/>
</dbReference>
<dbReference type="GO" id="GO:0009360">
    <property type="term" value="C:DNA polymerase III complex"/>
    <property type="evidence" value="ECO:0007669"/>
    <property type="project" value="InterPro"/>
</dbReference>
<proteinExistence type="inferred from homology"/>
<dbReference type="EC" id="2.7.7.7" evidence="2"/>
<evidence type="ECO:0000256" key="4">
    <source>
        <dbReference type="ARBA" id="ARBA00022695"/>
    </source>
</evidence>
<keyword evidence="7" id="KW-0547">Nucleotide-binding</keyword>
<reference evidence="14" key="1">
    <citation type="submission" date="2019-08" db="EMBL/GenBank/DDBJ databases">
        <authorList>
            <person name="Kucharzyk K."/>
            <person name="Murdoch R.W."/>
            <person name="Higgins S."/>
            <person name="Loffler F."/>
        </authorList>
    </citation>
    <scope>NUCLEOTIDE SEQUENCE</scope>
</reference>
<evidence type="ECO:0000256" key="6">
    <source>
        <dbReference type="ARBA" id="ARBA00022723"/>
    </source>
</evidence>
<dbReference type="NCBIfam" id="NF004046">
    <property type="entry name" value="PRK05563.1"/>
    <property type="match status" value="1"/>
</dbReference>
<dbReference type="PANTHER" id="PTHR11669:SF0">
    <property type="entry name" value="PROTEIN STICHEL-LIKE 2"/>
    <property type="match status" value="1"/>
</dbReference>
<keyword evidence="6" id="KW-0479">Metal-binding</keyword>
<evidence type="ECO:0000256" key="9">
    <source>
        <dbReference type="ARBA" id="ARBA00022840"/>
    </source>
</evidence>
<dbReference type="InterPro" id="IPR008921">
    <property type="entry name" value="DNA_pol3_clamp-load_cplx_C"/>
</dbReference>
<dbReference type="InterPro" id="IPR003593">
    <property type="entry name" value="AAA+_ATPase"/>
</dbReference>
<evidence type="ECO:0000256" key="11">
    <source>
        <dbReference type="ARBA" id="ARBA00049244"/>
    </source>
</evidence>
<gene>
    <name evidence="14" type="primary">ruvB_10</name>
    <name evidence="14" type="ORF">SDC9_15149</name>
</gene>
<dbReference type="Pfam" id="PF22608">
    <property type="entry name" value="DNAX_ATPase_lid"/>
    <property type="match status" value="1"/>
</dbReference>
<dbReference type="NCBIfam" id="TIGR02397">
    <property type="entry name" value="dnaX_nterm"/>
    <property type="match status" value="1"/>
</dbReference>
<keyword evidence="5" id="KW-0235">DNA replication</keyword>
<feature type="region of interest" description="Disordered" evidence="12">
    <location>
        <begin position="529"/>
        <end position="550"/>
    </location>
</feature>
<evidence type="ECO:0000256" key="10">
    <source>
        <dbReference type="ARBA" id="ARBA00022932"/>
    </source>
</evidence>
<dbReference type="Gene3D" id="1.20.272.10">
    <property type="match status" value="1"/>
</dbReference>
<dbReference type="CDD" id="cd18137">
    <property type="entry name" value="HLD_clamp_pol_III_gamma_tau"/>
    <property type="match status" value="1"/>
</dbReference>
<comment type="catalytic activity">
    <reaction evidence="11">
        <text>DNA(n) + a 2'-deoxyribonucleoside 5'-triphosphate = DNA(n+1) + diphosphate</text>
        <dbReference type="Rhea" id="RHEA:22508"/>
        <dbReference type="Rhea" id="RHEA-COMP:17339"/>
        <dbReference type="Rhea" id="RHEA-COMP:17340"/>
        <dbReference type="ChEBI" id="CHEBI:33019"/>
        <dbReference type="ChEBI" id="CHEBI:61560"/>
        <dbReference type="ChEBI" id="CHEBI:173112"/>
        <dbReference type="EC" id="2.7.7.7"/>
    </reaction>
</comment>
<dbReference type="GO" id="GO:0003887">
    <property type="term" value="F:DNA-directed DNA polymerase activity"/>
    <property type="evidence" value="ECO:0007669"/>
    <property type="project" value="UniProtKB-KW"/>
</dbReference>
<keyword evidence="14" id="KW-0347">Helicase</keyword>
<evidence type="ECO:0000256" key="5">
    <source>
        <dbReference type="ARBA" id="ARBA00022705"/>
    </source>
</evidence>
<dbReference type="SMART" id="SM00382">
    <property type="entry name" value="AAA"/>
    <property type="match status" value="1"/>
</dbReference>
<dbReference type="GO" id="GO:0004386">
    <property type="term" value="F:helicase activity"/>
    <property type="evidence" value="ECO:0007669"/>
    <property type="project" value="UniProtKB-KW"/>
</dbReference>
<keyword evidence="10" id="KW-0239">DNA-directed DNA polymerase</keyword>
<evidence type="ECO:0000256" key="1">
    <source>
        <dbReference type="ARBA" id="ARBA00006360"/>
    </source>
</evidence>
<dbReference type="PRINTS" id="PR00300">
    <property type="entry name" value="CLPPROTEASEA"/>
</dbReference>
<feature type="domain" description="AAA+ ATPase" evidence="13">
    <location>
        <begin position="37"/>
        <end position="179"/>
    </location>
</feature>
<evidence type="ECO:0000256" key="8">
    <source>
        <dbReference type="ARBA" id="ARBA00022833"/>
    </source>
</evidence>
<evidence type="ECO:0000259" key="13">
    <source>
        <dbReference type="SMART" id="SM00382"/>
    </source>
</evidence>
<sequence>MAYVALYRQWRPQDFDNLVGQDHISTTLKNALHTGRIAHAYLFAGPRGTGKTSTAKILAKALNCEHGPTSTPCNSCSNCEKITAGTSMDVFEVDAASNRGIDEIRDLRETVKFAPVDGRYKVYIIDEVHMLTTEAFNALLKTLEEPPSHVVFILATTEAHKIPATIHSRCQRYDFRRIGVQEIESRLKEVAAKSGLAVANDALRLIAVHADGGLRDALSILDQCTTLDGGEVTAANVRQLLGLIGHEWVWRLTDSLAGRDISATLLQLDELINSGKDVRQILLEMALHARSLMLYKAAPEIDNIAMYSEDKTVLDRQSAPFSHAELVKMIQALNEAANEAKWAPEPRIPAEIAFLAVCRRSGGEADFAERLAALEARLAGGVPVPVLPNRPVLQPRPELPPAPALVSAHATPAVVPAPAGENTVEPADSAVPSRVEPAAPKIEPTADTKEAWDRVLKELIANGKRSVHACVAQGQLISLTDQQATIQFTTVFPKERTEKDDYRSMIETIFTHVCGKAIAVNCVLASANKKPASAPPPVKPKTTVRVDPADAQHPALREALRMFDGKIVTEENEE</sequence>
<dbReference type="GO" id="GO:0016787">
    <property type="term" value="F:hydrolase activity"/>
    <property type="evidence" value="ECO:0007669"/>
    <property type="project" value="UniProtKB-KW"/>
</dbReference>
<keyword evidence="8" id="KW-0862">Zinc</keyword>
<dbReference type="Gene3D" id="3.40.50.300">
    <property type="entry name" value="P-loop containing nucleotide triphosphate hydrolases"/>
    <property type="match status" value="1"/>
</dbReference>
<dbReference type="InterPro" id="IPR022754">
    <property type="entry name" value="DNA_pol_III_gamma-3"/>
</dbReference>
<comment type="similarity">
    <text evidence="1">Belongs to the DnaX/STICHEL family.</text>
</comment>
<dbReference type="CDD" id="cd00009">
    <property type="entry name" value="AAA"/>
    <property type="match status" value="1"/>
</dbReference>
<dbReference type="InterPro" id="IPR045085">
    <property type="entry name" value="HLD_clamp_pol_III_gamma_tau"/>
</dbReference>
<dbReference type="FunFam" id="3.40.50.300:FF:000014">
    <property type="entry name" value="DNA polymerase III subunit gamma/tau"/>
    <property type="match status" value="1"/>
</dbReference>
<dbReference type="EMBL" id="VSSQ01000046">
    <property type="protein sequence ID" value="MPL69408.1"/>
    <property type="molecule type" value="Genomic_DNA"/>
</dbReference>
<dbReference type="InterPro" id="IPR001270">
    <property type="entry name" value="ClpA/B"/>
</dbReference>
<dbReference type="FunFam" id="1.10.8.60:FF:000013">
    <property type="entry name" value="DNA polymerase III subunit gamma/tau"/>
    <property type="match status" value="1"/>
</dbReference>
<dbReference type="Pfam" id="PF12169">
    <property type="entry name" value="DNA_pol3_gamma3"/>
    <property type="match status" value="1"/>
</dbReference>
<keyword evidence="9" id="KW-0067">ATP-binding</keyword>
<keyword evidence="14" id="KW-0378">Hydrolase</keyword>
<protein>
    <recommendedName>
        <fullName evidence="2">DNA-directed DNA polymerase</fullName>
        <ecNumber evidence="2">2.7.7.7</ecNumber>
    </recommendedName>
</protein>
<comment type="caution">
    <text evidence="14">The sequence shown here is derived from an EMBL/GenBank/DDBJ whole genome shotgun (WGS) entry which is preliminary data.</text>
</comment>
<evidence type="ECO:0000256" key="12">
    <source>
        <dbReference type="SAM" id="MobiDB-lite"/>
    </source>
</evidence>
<evidence type="ECO:0000256" key="2">
    <source>
        <dbReference type="ARBA" id="ARBA00012417"/>
    </source>
</evidence>
<dbReference type="SUPFAM" id="SSF52540">
    <property type="entry name" value="P-loop containing nucleoside triphosphate hydrolases"/>
    <property type="match status" value="1"/>
</dbReference>
<organism evidence="14">
    <name type="scientific">bioreactor metagenome</name>
    <dbReference type="NCBI Taxonomy" id="1076179"/>
    <lineage>
        <taxon>unclassified sequences</taxon>
        <taxon>metagenomes</taxon>
        <taxon>ecological metagenomes</taxon>
    </lineage>
</organism>
<dbReference type="SUPFAM" id="SSF48019">
    <property type="entry name" value="post-AAA+ oligomerization domain-like"/>
    <property type="match status" value="1"/>
</dbReference>
<accession>A0A644TQZ2</accession>
<evidence type="ECO:0000313" key="14">
    <source>
        <dbReference type="EMBL" id="MPL69408.1"/>
    </source>
</evidence>
<dbReference type="PANTHER" id="PTHR11669">
    <property type="entry name" value="REPLICATION FACTOR C / DNA POLYMERASE III GAMMA-TAU SUBUNIT"/>
    <property type="match status" value="1"/>
</dbReference>
<evidence type="ECO:0000256" key="3">
    <source>
        <dbReference type="ARBA" id="ARBA00022679"/>
    </source>
</evidence>